<sequence>MQLQAEIQKLAPDALVVLYELRPPVGVSLPVQRFTASGNGQALRFQGQVYEPWAIEATGFEASSKGPVARPRLSVSNIATLPDGRTLRGLFTALVQQHQGLVGWTLIRRVTNARFIEGGALAGAPEMHPEEIWLINRCESDTGDVVSFELRSSLDMTGKRAPGILATTYCPAHVLYRSADCGYQGSAMFDANDKPTKDRQQDVCAKRLSSCRCRNNLANFGGFPGMRRYTD</sequence>
<dbReference type="OrthoDB" id="5673400at2"/>
<dbReference type="EMBL" id="MTBD01000010">
    <property type="protein sequence ID" value="PRP71508.1"/>
    <property type="molecule type" value="Genomic_DNA"/>
</dbReference>
<dbReference type="GO" id="GO:0046718">
    <property type="term" value="P:symbiont entry into host cell"/>
    <property type="evidence" value="ECO:0007669"/>
    <property type="project" value="InterPro"/>
</dbReference>
<organism evidence="1 2">
    <name type="scientific">Chromobacterium amazonense</name>
    <dbReference type="NCBI Taxonomy" id="1382803"/>
    <lineage>
        <taxon>Bacteria</taxon>
        <taxon>Pseudomonadati</taxon>
        <taxon>Pseudomonadota</taxon>
        <taxon>Betaproteobacteria</taxon>
        <taxon>Neisseriales</taxon>
        <taxon>Chromobacteriaceae</taxon>
        <taxon>Chromobacterium</taxon>
    </lineage>
</organism>
<dbReference type="GO" id="GO:0051536">
    <property type="term" value="F:iron-sulfur cluster binding"/>
    <property type="evidence" value="ECO:0007669"/>
    <property type="project" value="InterPro"/>
</dbReference>
<dbReference type="GO" id="GO:0030430">
    <property type="term" value="C:host cell cytoplasm"/>
    <property type="evidence" value="ECO:0007669"/>
    <property type="project" value="InterPro"/>
</dbReference>
<evidence type="ECO:0000313" key="2">
    <source>
        <dbReference type="Proteomes" id="UP000239469"/>
    </source>
</evidence>
<dbReference type="AlphaFoldDB" id="A0A2S9X714"/>
<gene>
    <name evidence="1" type="ORF">BUE93_05785</name>
</gene>
<reference evidence="1 2" key="1">
    <citation type="submission" date="2017-01" db="EMBL/GenBank/DDBJ databases">
        <title>New insights into the genetic diversity of Chromobacterium isolated from tropical freshwater lake.</title>
        <authorList>
            <person name="Santos A.B."/>
            <person name="Nascimento A.M."/>
            <person name="Da Silva P.C."/>
        </authorList>
    </citation>
    <scope>NUCLEOTIDE SEQUENCE [LARGE SCALE GENOMIC DNA]</scope>
    <source>
        <strain evidence="1 2">56AF</strain>
    </source>
</reference>
<dbReference type="Proteomes" id="UP000239469">
    <property type="component" value="Unassembled WGS sequence"/>
</dbReference>
<dbReference type="RefSeq" id="WP_106076120.1">
    <property type="nucleotide sequence ID" value="NZ_MTBD01000010.1"/>
</dbReference>
<dbReference type="Pfam" id="PF05100">
    <property type="entry name" value="Phage_tail_L"/>
    <property type="match status" value="1"/>
</dbReference>
<name>A0A2S9X714_9NEIS</name>
<comment type="caution">
    <text evidence="1">The sequence shown here is derived from an EMBL/GenBank/DDBJ whole genome shotgun (WGS) entry which is preliminary data.</text>
</comment>
<evidence type="ECO:0000313" key="1">
    <source>
        <dbReference type="EMBL" id="PRP71508.1"/>
    </source>
</evidence>
<dbReference type="NCBIfam" id="TIGR01600">
    <property type="entry name" value="phage_tail_L"/>
    <property type="match status" value="1"/>
</dbReference>
<proteinExistence type="predicted"/>
<accession>A0A2S9X714</accession>
<protein>
    <submittedName>
        <fullName evidence="1">Phage minor tail protein L</fullName>
    </submittedName>
</protein>
<dbReference type="InterPro" id="IPR006487">
    <property type="entry name" value="Phage_lambda_L"/>
</dbReference>